<feature type="transmembrane region" description="Helical" evidence="14">
    <location>
        <begin position="931"/>
        <end position="955"/>
    </location>
</feature>
<keyword evidence="14" id="KW-0472">Membrane</keyword>
<feature type="domain" description="Peptidase S1" evidence="16">
    <location>
        <begin position="272"/>
        <end position="524"/>
    </location>
</feature>
<dbReference type="FunFam" id="2.40.10.10:FF:000068">
    <property type="entry name" value="transmembrane protease serine 2"/>
    <property type="match status" value="1"/>
</dbReference>
<evidence type="ECO:0000256" key="15">
    <source>
        <dbReference type="SAM" id="SignalP"/>
    </source>
</evidence>
<organism evidence="17 18">
    <name type="scientific">Glossina morsitans morsitans</name>
    <name type="common">Savannah tsetse fly</name>
    <dbReference type="NCBI Taxonomy" id="37546"/>
    <lineage>
        <taxon>Eukaryota</taxon>
        <taxon>Metazoa</taxon>
        <taxon>Ecdysozoa</taxon>
        <taxon>Arthropoda</taxon>
        <taxon>Hexapoda</taxon>
        <taxon>Insecta</taxon>
        <taxon>Pterygota</taxon>
        <taxon>Neoptera</taxon>
        <taxon>Endopterygota</taxon>
        <taxon>Diptera</taxon>
        <taxon>Brachycera</taxon>
        <taxon>Muscomorpha</taxon>
        <taxon>Hippoboscoidea</taxon>
        <taxon>Glossinidae</taxon>
        <taxon>Glossina</taxon>
    </lineage>
</organism>
<dbReference type="VEuPathDB" id="VectorBase:GMOY007649"/>
<dbReference type="EMBL" id="CCAG010020366">
    <property type="status" value="NOT_ANNOTATED_CDS"/>
    <property type="molecule type" value="Genomic_DNA"/>
</dbReference>
<name>A0A1B0G2V3_GLOMM</name>
<evidence type="ECO:0000256" key="12">
    <source>
        <dbReference type="ARBA" id="ARBA00077177"/>
    </source>
</evidence>
<dbReference type="GO" id="GO:0005576">
    <property type="term" value="C:extracellular region"/>
    <property type="evidence" value="ECO:0007669"/>
    <property type="project" value="UniProtKB-SubCell"/>
</dbReference>
<comment type="function">
    <text evidence="10">Protein with lectin and protease activity involved in the establishment of trypanosome infections in tsetse flies. Binds D-glucosamine and agglutinates bloodstream-form trypanosomes and rabbit red blood cells. Capable of inducing transformation of bloodstream-form trypanosomes into procyclic (midgut) forms in vitro.</text>
</comment>
<evidence type="ECO:0000256" key="2">
    <source>
        <dbReference type="ARBA" id="ARBA00007664"/>
    </source>
</evidence>
<evidence type="ECO:0000256" key="1">
    <source>
        <dbReference type="ARBA" id="ARBA00004239"/>
    </source>
</evidence>
<comment type="subcellular location">
    <subcellularLocation>
        <location evidence="1">Secreted</location>
        <location evidence="1">Extracellular space</location>
    </subcellularLocation>
</comment>
<dbReference type="PhylomeDB" id="A0A1B0G2V3"/>
<dbReference type="FunFam" id="2.40.10.10:FF:000036">
    <property type="entry name" value="Trypsin beta"/>
    <property type="match status" value="1"/>
</dbReference>
<dbReference type="InterPro" id="IPR018114">
    <property type="entry name" value="TRYPSIN_HIS"/>
</dbReference>
<feature type="signal peptide" evidence="15">
    <location>
        <begin position="1"/>
        <end position="16"/>
    </location>
</feature>
<evidence type="ECO:0000256" key="7">
    <source>
        <dbReference type="ARBA" id="ARBA00022825"/>
    </source>
</evidence>
<dbReference type="InterPro" id="IPR009003">
    <property type="entry name" value="Peptidase_S1_PA"/>
</dbReference>
<feature type="domain" description="Peptidase S1" evidence="16">
    <location>
        <begin position="520"/>
        <end position="698"/>
    </location>
</feature>
<evidence type="ECO:0000259" key="16">
    <source>
        <dbReference type="PROSITE" id="PS50240"/>
    </source>
</evidence>
<accession>A0A1B0G2V3</accession>
<evidence type="ECO:0000256" key="6">
    <source>
        <dbReference type="ARBA" id="ARBA00022801"/>
    </source>
</evidence>
<dbReference type="EMBL" id="CCAG010020368">
    <property type="status" value="NOT_ANNOTATED_CDS"/>
    <property type="molecule type" value="Genomic_DNA"/>
</dbReference>
<feature type="chain" id="PRO_5008407863" description="Lectizyme" evidence="15">
    <location>
        <begin position="17"/>
        <end position="1220"/>
    </location>
</feature>
<sequence length="1220" mass="134068">MFRYFLVLVSLSAVFAGPLPDEHTAARIVNGVETTIEIRPYQVSLQKISTGNHYCGGSIISENIVVTAAHCVRNVEASDLQVRLGSTYYNEGGILVGVKALKSHEQYDRELLWHDIAILKLEKPVKQSLTVRYIEMAKKVPKTGTSAVISGWGTKCFLMCDLSTALMEVEVTFLERKDCASKNYQYGEKIRETMVCGYAKDKDSCQGDSGGPFVAEGKLVGVVSWGQGCALDGYPDNIREPISKMFRYFLVFVALSAVVAGPLHNKHTAGRIVNGVETTIEKRPYQVSLQDANSGNHFCGGSIITEDIIVTAAHCVSGSNPSQLKVRLGSTYNNEGGIVVGVKALKYHEKYDRDLLWYDIAVLKLEKPVKQSSTIRYIEMAKKVPKTGTPAVVSGWGTKCFVSCPLSPVLMEVEVTFLEREDCASKTYLYGEQIKETMVCGYAKEKDACQGDSGGPFVADGKLVGAVSWGLGCAMDGYPGVYADVSLQKERGSHFCGGSIISEDIVVTAAHCVAYKDLSELQVRLGSTYNNEGGIVVGVKAMKYHEKFDGDILWYDIAILKLDKPVKQSSTIRYIEMAKKVPKTGTPAVVSGWGTKCFLTCPLSPVLMEVEVTFLEREDCASKTYLYGDKIKETMVCGYATAKDSCQGDSGGPFVADGKLVGVVSWGQGCAMDGYPGVYSDVAALPGRIVNGVETTIENRPYQVSLQKERGSHFCGGSIISEDIVVTAAHCVAYKDLSELQVRLGSTYNNEGGIVVGVKAMKYHEKFDGDILWYDIAILKLDKPVKQSSTIRYIEMAKKVPKTGTPAVVSGWGTKCFSVCPLSPVLMEVEVTFLEREDCASNTYLYGEQIKETMVCGYAKEKDACQGDSGGPFVAEGKLVGVVSWGERCALDGYPGVYADVAALRNWVLDNAQKFLVSSEIRHYLTSTFKYLRTLILMFYLTITLIVTLLCVAFGETHAWQWTKRIISGEETFIRSHPYQVSIQTKAHEHICGGCIINKFIVLTAAHCFDDIEPHETKVRLGSTYYSKGGRLVGVKNFTLHYRYKFSIVPVYDIAILKISKPVYQTKTIRYIKLAKRRPRTGARAVVSGWGTTGFGTNGISVHLRKAIVRYIDAKDCASFGRNIYRVFITETMICAETLDQAACAGDSGSPLVVEGELVGIASWGAGCGAQNFPDVYADVVALRYWVNNALKTLIKRESSEKQRKQMVTKYNTNSEKRNE</sequence>
<evidence type="ECO:0000313" key="18">
    <source>
        <dbReference type="Proteomes" id="UP000092444"/>
    </source>
</evidence>
<evidence type="ECO:0000256" key="13">
    <source>
        <dbReference type="RuleBase" id="RU363034"/>
    </source>
</evidence>
<dbReference type="GO" id="GO:0004252">
    <property type="term" value="F:serine-type endopeptidase activity"/>
    <property type="evidence" value="ECO:0007669"/>
    <property type="project" value="InterPro"/>
</dbReference>
<protein>
    <recommendedName>
        <fullName evidence="11">Lectizyme</fullName>
    </recommendedName>
    <alternativeName>
        <fullName evidence="12">Proteolytic lectin</fullName>
    </alternativeName>
</protein>
<dbReference type="EnsemblMetazoa" id="GMOY007649-RA">
    <property type="protein sequence ID" value="GMOY007649-PA"/>
    <property type="gene ID" value="GMOY007649"/>
</dbReference>
<evidence type="ECO:0000256" key="11">
    <source>
        <dbReference type="ARBA" id="ARBA00067663"/>
    </source>
</evidence>
<dbReference type="PROSITE" id="PS00134">
    <property type="entry name" value="TRYPSIN_HIS"/>
    <property type="match status" value="5"/>
</dbReference>
<dbReference type="SMART" id="SM00020">
    <property type="entry name" value="Tryp_SPc"/>
    <property type="match status" value="5"/>
</dbReference>
<dbReference type="PROSITE" id="PS00135">
    <property type="entry name" value="TRYPSIN_SER"/>
    <property type="match status" value="4"/>
</dbReference>
<keyword evidence="14" id="KW-1133">Transmembrane helix</keyword>
<keyword evidence="3" id="KW-0964">Secreted</keyword>
<evidence type="ECO:0000256" key="5">
    <source>
        <dbReference type="ARBA" id="ARBA00022729"/>
    </source>
</evidence>
<dbReference type="InterPro" id="IPR043504">
    <property type="entry name" value="Peptidase_S1_PA_chymotrypsin"/>
</dbReference>
<proteinExistence type="inferred from homology"/>
<evidence type="ECO:0000256" key="4">
    <source>
        <dbReference type="ARBA" id="ARBA00022670"/>
    </source>
</evidence>
<evidence type="ECO:0000313" key="17">
    <source>
        <dbReference type="EnsemblMetazoa" id="GMOY007649-PA"/>
    </source>
</evidence>
<dbReference type="AlphaFoldDB" id="A0A1B0G2V3"/>
<keyword evidence="4 13" id="KW-0645">Protease</keyword>
<evidence type="ECO:0000256" key="3">
    <source>
        <dbReference type="ARBA" id="ARBA00022525"/>
    </source>
</evidence>
<feature type="domain" description="Peptidase S1" evidence="16">
    <location>
        <begin position="966"/>
        <end position="1192"/>
    </location>
</feature>
<dbReference type="InterPro" id="IPR033116">
    <property type="entry name" value="TRYPSIN_SER"/>
</dbReference>
<keyword evidence="6 13" id="KW-0378">Hydrolase</keyword>
<dbReference type="CDD" id="cd00190">
    <property type="entry name" value="Tryp_SPc"/>
    <property type="match status" value="5"/>
</dbReference>
<keyword evidence="9" id="KW-1015">Disulfide bond</keyword>
<dbReference type="Proteomes" id="UP000092444">
    <property type="component" value="Unassembled WGS sequence"/>
</dbReference>
<dbReference type="SUPFAM" id="SSF50494">
    <property type="entry name" value="Trypsin-like serine proteases"/>
    <property type="match status" value="5"/>
</dbReference>
<dbReference type="PROSITE" id="PS50240">
    <property type="entry name" value="TRYPSIN_DOM"/>
    <property type="match status" value="5"/>
</dbReference>
<dbReference type="GO" id="GO:0006508">
    <property type="term" value="P:proteolysis"/>
    <property type="evidence" value="ECO:0007669"/>
    <property type="project" value="UniProtKB-KW"/>
</dbReference>
<dbReference type="PANTHER" id="PTHR24276">
    <property type="entry name" value="POLYSERASE-RELATED"/>
    <property type="match status" value="1"/>
</dbReference>
<keyword evidence="8" id="KW-0865">Zymogen</keyword>
<evidence type="ECO:0000256" key="9">
    <source>
        <dbReference type="ARBA" id="ARBA00023157"/>
    </source>
</evidence>
<dbReference type="Gene3D" id="2.40.10.10">
    <property type="entry name" value="Trypsin-like serine proteases"/>
    <property type="match status" value="8"/>
</dbReference>
<keyword evidence="14" id="KW-0812">Transmembrane</keyword>
<dbReference type="InterPro" id="IPR050430">
    <property type="entry name" value="Peptidase_S1"/>
</dbReference>
<dbReference type="InterPro" id="IPR001254">
    <property type="entry name" value="Trypsin_dom"/>
</dbReference>
<keyword evidence="5 15" id="KW-0732">Signal</keyword>
<reference evidence="17" key="1">
    <citation type="submission" date="2020-05" db="UniProtKB">
        <authorList>
            <consortium name="EnsemblMetazoa"/>
        </authorList>
    </citation>
    <scope>IDENTIFICATION</scope>
    <source>
        <strain evidence="17">Yale</strain>
    </source>
</reference>
<dbReference type="Pfam" id="PF00089">
    <property type="entry name" value="Trypsin"/>
    <property type="match status" value="4"/>
</dbReference>
<evidence type="ECO:0000256" key="14">
    <source>
        <dbReference type="SAM" id="Phobius"/>
    </source>
</evidence>
<dbReference type="EMBL" id="CCAG010020365">
    <property type="status" value="NOT_ANNOTATED_CDS"/>
    <property type="molecule type" value="Genomic_DNA"/>
</dbReference>
<comment type="similarity">
    <text evidence="2">Belongs to the peptidase S1 family.</text>
</comment>
<dbReference type="InterPro" id="IPR001314">
    <property type="entry name" value="Peptidase_S1A"/>
</dbReference>
<evidence type="ECO:0000256" key="10">
    <source>
        <dbReference type="ARBA" id="ARBA00057221"/>
    </source>
</evidence>
<dbReference type="PANTHER" id="PTHR24276:SF94">
    <property type="entry name" value="AT20289P-RELATED"/>
    <property type="match status" value="1"/>
</dbReference>
<keyword evidence="7 13" id="KW-0720">Serine protease</keyword>
<feature type="domain" description="Peptidase S1" evidence="16">
    <location>
        <begin position="689"/>
        <end position="913"/>
    </location>
</feature>
<evidence type="ECO:0000256" key="8">
    <source>
        <dbReference type="ARBA" id="ARBA00023145"/>
    </source>
</evidence>
<dbReference type="EMBL" id="CCAG010020367">
    <property type="status" value="NOT_ANNOTATED_CDS"/>
    <property type="molecule type" value="Genomic_DNA"/>
</dbReference>
<dbReference type="FunFam" id="2.40.10.10:FF:000077">
    <property type="entry name" value="Predicted protein"/>
    <property type="match status" value="4"/>
</dbReference>
<dbReference type="STRING" id="37546.A0A1B0G2V3"/>
<dbReference type="PRINTS" id="PR00722">
    <property type="entry name" value="CHYMOTRYPSIN"/>
</dbReference>
<feature type="domain" description="Peptidase S1" evidence="16">
    <location>
        <begin position="28"/>
        <end position="281"/>
    </location>
</feature>
<keyword evidence="18" id="KW-1185">Reference proteome</keyword>